<evidence type="ECO:0000313" key="2">
    <source>
        <dbReference type="Proteomes" id="UP000499080"/>
    </source>
</evidence>
<comment type="caution">
    <text evidence="1">The sequence shown here is derived from an EMBL/GenBank/DDBJ whole genome shotgun (WGS) entry which is preliminary data.</text>
</comment>
<reference evidence="1 2" key="1">
    <citation type="journal article" date="2019" name="Sci. Rep.">
        <title>Orb-weaving spider Araneus ventricosus genome elucidates the spidroin gene catalogue.</title>
        <authorList>
            <person name="Kono N."/>
            <person name="Nakamura H."/>
            <person name="Ohtoshi R."/>
            <person name="Moran D.A.P."/>
            <person name="Shinohara A."/>
            <person name="Yoshida Y."/>
            <person name="Fujiwara M."/>
            <person name="Mori M."/>
            <person name="Tomita M."/>
            <person name="Arakawa K."/>
        </authorList>
    </citation>
    <scope>NUCLEOTIDE SEQUENCE [LARGE SCALE GENOMIC DNA]</scope>
</reference>
<sequence>MRETGKRNPDFVLFQWFKQNRSFMSLTNHVFGAFSDQHVPVSSIEGSGCEGRGEGKDRDGVGHPFLDATIRFSPRVWASRRSSEAKCEAVHHFLNPEDWKGIRVHPSQLSVV</sequence>
<organism evidence="1 2">
    <name type="scientific">Araneus ventricosus</name>
    <name type="common">Orbweaver spider</name>
    <name type="synonym">Epeira ventricosa</name>
    <dbReference type="NCBI Taxonomy" id="182803"/>
    <lineage>
        <taxon>Eukaryota</taxon>
        <taxon>Metazoa</taxon>
        <taxon>Ecdysozoa</taxon>
        <taxon>Arthropoda</taxon>
        <taxon>Chelicerata</taxon>
        <taxon>Arachnida</taxon>
        <taxon>Araneae</taxon>
        <taxon>Araneomorphae</taxon>
        <taxon>Entelegynae</taxon>
        <taxon>Araneoidea</taxon>
        <taxon>Araneidae</taxon>
        <taxon>Araneus</taxon>
    </lineage>
</organism>
<keyword evidence="2" id="KW-1185">Reference proteome</keyword>
<dbReference type="AlphaFoldDB" id="A0A4Y2F5R7"/>
<dbReference type="EMBL" id="BGPR01172467">
    <property type="protein sequence ID" value="GBM35686.1"/>
    <property type="molecule type" value="Genomic_DNA"/>
</dbReference>
<protein>
    <submittedName>
        <fullName evidence="1">Uncharacterized protein</fullName>
    </submittedName>
</protein>
<proteinExistence type="predicted"/>
<gene>
    <name evidence="1" type="ORF">AVEN_109885_1</name>
</gene>
<dbReference type="Proteomes" id="UP000499080">
    <property type="component" value="Unassembled WGS sequence"/>
</dbReference>
<evidence type="ECO:0000313" key="1">
    <source>
        <dbReference type="EMBL" id="GBM35686.1"/>
    </source>
</evidence>
<accession>A0A4Y2F5R7</accession>
<name>A0A4Y2F5R7_ARAVE</name>